<gene>
    <name evidence="1" type="ORF">HLUCCA11_19415</name>
</gene>
<protein>
    <submittedName>
        <fullName evidence="1">Uncharacterized protein</fullName>
    </submittedName>
</protein>
<proteinExistence type="predicted"/>
<accession>A0A0P7ZEX3</accession>
<comment type="caution">
    <text evidence="1">The sequence shown here is derived from an EMBL/GenBank/DDBJ whole genome shotgun (WGS) entry which is preliminary data.</text>
</comment>
<dbReference type="Proteomes" id="UP000050465">
    <property type="component" value="Unassembled WGS sequence"/>
</dbReference>
<evidence type="ECO:0000313" key="2">
    <source>
        <dbReference type="Proteomes" id="UP000050465"/>
    </source>
</evidence>
<sequence>MAKVGSNSTPAQEVYEAIATEPGVKGDPGNSFRSRTQFLLQHWEDFKDRLRPVMLGSVIKENATALEGIYLIATDQSKAIERFRESDTRYAAEIIARWIEVYYHIPCKLILVGESGENPTDFDEMVRWSKQSVWSVVHGAIANQPSNQIIDKILVSPKGGVSQCSEALRVTALTGFTEQSLQFCDFTENIEENRRGQFSAHELSSGTHYLWELSQRQAIALLDRYDYAGAYSLLRSYWKNSPDPQILQIKDLIEVAIKWNIAEFRECGNLLKHYATQYSIDWDLSCLDEWYWFSYESAYLSVVRFQQGHTIEALFHSFRSVEGLIFDWAIATYPDDIQQTYRAPELKPSIDEKLPGFYASQSKDGKSVYLYGTQLDFLLLRTYPEIGRTENWQQFANTARKQRNNTFHKLLGLKKEQVFEAWGTPNKERWQSRVLGCLNSITHKEFDSLEQASLMPQIHNTLKTLIADYQL</sequence>
<organism evidence="1 2">
    <name type="scientific">Phormidesmis priestleyi Ana</name>
    <dbReference type="NCBI Taxonomy" id="1666911"/>
    <lineage>
        <taxon>Bacteria</taxon>
        <taxon>Bacillati</taxon>
        <taxon>Cyanobacteriota</taxon>
        <taxon>Cyanophyceae</taxon>
        <taxon>Leptolyngbyales</taxon>
        <taxon>Leptolyngbyaceae</taxon>
        <taxon>Phormidesmis</taxon>
    </lineage>
</organism>
<dbReference type="STRING" id="1666911.HLUCCA11_19415"/>
<evidence type="ECO:0000313" key="1">
    <source>
        <dbReference type="EMBL" id="KPQ33175.1"/>
    </source>
</evidence>
<dbReference type="EMBL" id="LJZR01000037">
    <property type="protein sequence ID" value="KPQ33175.1"/>
    <property type="molecule type" value="Genomic_DNA"/>
</dbReference>
<name>A0A0P7ZEX3_9CYAN</name>
<dbReference type="AlphaFoldDB" id="A0A0P7ZEX3"/>
<reference evidence="1 2" key="1">
    <citation type="submission" date="2015-09" db="EMBL/GenBank/DDBJ databases">
        <title>Identification and resolution of microdiversity through metagenomic sequencing of parallel consortia.</title>
        <authorList>
            <person name="Nelson W.C."/>
            <person name="Romine M.F."/>
            <person name="Lindemann S.R."/>
        </authorList>
    </citation>
    <scope>NUCLEOTIDE SEQUENCE [LARGE SCALE GENOMIC DNA]</scope>
    <source>
        <strain evidence="1">Ana</strain>
    </source>
</reference>